<name>A0A840G179_RHOTE</name>
<organism evidence="1 2">
    <name type="scientific">Rhodocyclus tenuis</name>
    <name type="common">Rhodospirillum tenue</name>
    <dbReference type="NCBI Taxonomy" id="1066"/>
    <lineage>
        <taxon>Bacteria</taxon>
        <taxon>Pseudomonadati</taxon>
        <taxon>Pseudomonadota</taxon>
        <taxon>Betaproteobacteria</taxon>
        <taxon>Rhodocyclales</taxon>
        <taxon>Rhodocyclaceae</taxon>
        <taxon>Rhodocyclus</taxon>
    </lineage>
</organism>
<evidence type="ECO:0000313" key="2">
    <source>
        <dbReference type="Proteomes" id="UP000587070"/>
    </source>
</evidence>
<proteinExistence type="predicted"/>
<dbReference type="Proteomes" id="UP000587070">
    <property type="component" value="Unassembled WGS sequence"/>
</dbReference>
<dbReference type="Gene3D" id="2.30.110.10">
    <property type="entry name" value="Electron Transport, Fmn-binding Protein, Chain A"/>
    <property type="match status" value="1"/>
</dbReference>
<dbReference type="EMBL" id="JACIGE010000001">
    <property type="protein sequence ID" value="MBB4245705.1"/>
    <property type="molecule type" value="Genomic_DNA"/>
</dbReference>
<dbReference type="PANTHER" id="PTHR34071">
    <property type="entry name" value="5-NITROIMIDAZOLE ANTIBIOTICS RESISTANCE PROTEIN, NIMA-FAMILY-RELATED PROTEIN-RELATED"/>
    <property type="match status" value="1"/>
</dbReference>
<dbReference type="SUPFAM" id="SSF50475">
    <property type="entry name" value="FMN-binding split barrel"/>
    <property type="match status" value="1"/>
</dbReference>
<gene>
    <name evidence="1" type="ORF">GGD90_000054</name>
</gene>
<evidence type="ECO:0000313" key="1">
    <source>
        <dbReference type="EMBL" id="MBB4245705.1"/>
    </source>
</evidence>
<dbReference type="PANTHER" id="PTHR34071:SF2">
    <property type="entry name" value="FLAVIN-NUCLEOTIDE-BINDING PROTEIN"/>
    <property type="match status" value="1"/>
</dbReference>
<comment type="caution">
    <text evidence="1">The sequence shown here is derived from an EMBL/GenBank/DDBJ whole genome shotgun (WGS) entry which is preliminary data.</text>
</comment>
<dbReference type="InterPro" id="IPR012349">
    <property type="entry name" value="Split_barrel_FMN-bd"/>
</dbReference>
<dbReference type="Pfam" id="PF12900">
    <property type="entry name" value="Pyridox_ox_2"/>
    <property type="match status" value="1"/>
</dbReference>
<accession>A0A840G179</accession>
<sequence length="163" mass="18358">METASHPHGEMRRSDREITDRAEIDAILNAGKVMRIALVDGDTPFLVPIFYCYDGKSIYFHSAKSGSKIDIIKRNNKVCFEIGIKHGFIEDAMACDFEAKHKTVIGLGRAVFVKDEAEKIAALDRIVALFTDKHFEYPQTNLDRTAVLRIDIESIKGKKHGYA</sequence>
<reference evidence="1 2" key="1">
    <citation type="submission" date="2020-08" db="EMBL/GenBank/DDBJ databases">
        <title>Genome sequencing of Purple Non-Sulfur Bacteria from various extreme environments.</title>
        <authorList>
            <person name="Mayer M."/>
        </authorList>
    </citation>
    <scope>NUCLEOTIDE SEQUENCE [LARGE SCALE GENOMIC DNA]</scope>
    <source>
        <strain evidence="1 2">2761</strain>
    </source>
</reference>
<evidence type="ECO:0008006" key="3">
    <source>
        <dbReference type="Google" id="ProtNLM"/>
    </source>
</evidence>
<dbReference type="RefSeq" id="WP_221227609.1">
    <property type="nucleotide sequence ID" value="NZ_JACIGE010000001.1"/>
</dbReference>
<dbReference type="AlphaFoldDB" id="A0A840G179"/>
<protein>
    <recommendedName>
        <fullName evidence="3">Pyridoxamine 5'-phosphate oxidase family protein</fullName>
    </recommendedName>
</protein>
<keyword evidence="2" id="KW-1185">Reference proteome</keyword>
<dbReference type="InterPro" id="IPR024747">
    <property type="entry name" value="Pyridox_Oxase-rel"/>
</dbReference>